<dbReference type="AlphaFoldDB" id="A0A8R2NQ52"/>
<dbReference type="KEGG" id="api:115033734"/>
<proteinExistence type="predicted"/>
<dbReference type="Proteomes" id="UP000007819">
    <property type="component" value="Chromosome A1"/>
</dbReference>
<dbReference type="GeneID" id="115033734"/>
<dbReference type="EnsemblMetazoa" id="XM_029487304.1">
    <property type="protein sequence ID" value="XP_029343164.1"/>
    <property type="gene ID" value="LOC115033734"/>
</dbReference>
<evidence type="ECO:0000313" key="2">
    <source>
        <dbReference type="EnsemblMetazoa" id="XP_029343164.1"/>
    </source>
</evidence>
<reference evidence="3" key="1">
    <citation type="submission" date="2010-06" db="EMBL/GenBank/DDBJ databases">
        <authorList>
            <person name="Jiang H."/>
            <person name="Abraham K."/>
            <person name="Ali S."/>
            <person name="Alsbrooks S.L."/>
            <person name="Anim B.N."/>
            <person name="Anosike U.S."/>
            <person name="Attaway T."/>
            <person name="Bandaranaike D.P."/>
            <person name="Battles P.K."/>
            <person name="Bell S.N."/>
            <person name="Bell A.V."/>
            <person name="Beltran B."/>
            <person name="Bickham C."/>
            <person name="Bustamante Y."/>
            <person name="Caleb T."/>
            <person name="Canada A."/>
            <person name="Cardenas V."/>
            <person name="Carter K."/>
            <person name="Chacko J."/>
            <person name="Chandrabose M.N."/>
            <person name="Chavez D."/>
            <person name="Chavez A."/>
            <person name="Chen L."/>
            <person name="Chu H.-S."/>
            <person name="Claassen K.J."/>
            <person name="Cockrell R."/>
            <person name="Collins M."/>
            <person name="Cooper J.A."/>
            <person name="Cree A."/>
            <person name="Curry S.M."/>
            <person name="Da Y."/>
            <person name="Dao M.D."/>
            <person name="Das B."/>
            <person name="Davila M.-L."/>
            <person name="Davy-Carroll L."/>
            <person name="Denson S."/>
            <person name="Dinh H."/>
            <person name="Ebong V.E."/>
            <person name="Edwards J.R."/>
            <person name="Egan A."/>
            <person name="El-Daye J."/>
            <person name="Escobedo L."/>
            <person name="Fernandez S."/>
            <person name="Fernando P.R."/>
            <person name="Flagg N."/>
            <person name="Forbes L.D."/>
            <person name="Fowler R.G."/>
            <person name="Fu Q."/>
            <person name="Gabisi R.A."/>
            <person name="Ganer J."/>
            <person name="Garbino Pronczuk A."/>
            <person name="Garcia R.M."/>
            <person name="Garner T."/>
            <person name="Garrett T.E."/>
            <person name="Gonzalez D.A."/>
            <person name="Hamid H."/>
            <person name="Hawkins E.S."/>
            <person name="Hirani K."/>
            <person name="Hogues M.E."/>
            <person name="Hollins B."/>
            <person name="Hsiao C.-H."/>
            <person name="Jabil R."/>
            <person name="James M.L."/>
            <person name="Jhangiani S.N."/>
            <person name="Johnson B."/>
            <person name="Johnson Q."/>
            <person name="Joshi V."/>
            <person name="Kalu J.B."/>
            <person name="Kam C."/>
            <person name="Kashfia A."/>
            <person name="Keebler J."/>
            <person name="Kisamo H."/>
            <person name="Kovar C.L."/>
            <person name="Lago L.A."/>
            <person name="Lai C.-Y."/>
            <person name="Laidlaw J."/>
            <person name="Lara F."/>
            <person name="Le T.-K."/>
            <person name="Lee S.L."/>
            <person name="Legall F.H."/>
            <person name="Lemon S.J."/>
            <person name="Lewis L.R."/>
            <person name="Li B."/>
            <person name="Liu Y."/>
            <person name="Liu Y.-S."/>
            <person name="Lopez J."/>
            <person name="Lozado R.J."/>
            <person name="Lu J."/>
            <person name="Madu R.C."/>
            <person name="Maheshwari M."/>
            <person name="Maheshwari R."/>
            <person name="Malloy K."/>
            <person name="Martinez E."/>
            <person name="Mathew T."/>
            <person name="Mercado I.C."/>
            <person name="Mercado C."/>
            <person name="Meyer B."/>
            <person name="Montgomery K."/>
            <person name="Morgan M.B."/>
            <person name="Munidasa M."/>
            <person name="Nazareth L.V."/>
            <person name="Nelson J."/>
            <person name="Ng B.M."/>
            <person name="Nguyen N.B."/>
            <person name="Nguyen P.Q."/>
            <person name="Nguyen T."/>
            <person name="Obregon M."/>
            <person name="Okwuonu G.O."/>
            <person name="Onwere C.G."/>
            <person name="Orozco G."/>
            <person name="Parra A."/>
            <person name="Patel S."/>
            <person name="Patil S."/>
            <person name="Perez A."/>
            <person name="Perez Y."/>
            <person name="Pham C."/>
            <person name="Primus E.L."/>
            <person name="Pu L.-L."/>
            <person name="Puazo M."/>
            <person name="Qin X."/>
            <person name="Quiroz J.B."/>
            <person name="Reese J."/>
            <person name="Richards S."/>
            <person name="Rives C.M."/>
            <person name="Robberts R."/>
            <person name="Ruiz S.J."/>
            <person name="Ruiz M.J."/>
            <person name="Santibanez J."/>
            <person name="Schneider B.W."/>
            <person name="Sisson I."/>
            <person name="Smith M."/>
            <person name="Sodergren E."/>
            <person name="Song X.-Z."/>
            <person name="Song B.B."/>
            <person name="Summersgill H."/>
            <person name="Thelus R."/>
            <person name="Thornton R.D."/>
            <person name="Trejos Z.Y."/>
            <person name="Usmani K."/>
            <person name="Vattathil S."/>
            <person name="Villasana D."/>
            <person name="Walker D.L."/>
            <person name="Wang S."/>
            <person name="Wang K."/>
            <person name="White C.S."/>
            <person name="Williams A.C."/>
            <person name="Williamson J."/>
            <person name="Wilson K."/>
            <person name="Woghiren I.O."/>
            <person name="Woodworth J.R."/>
            <person name="Worley K.C."/>
            <person name="Wright R.A."/>
            <person name="Wu W."/>
            <person name="Young L."/>
            <person name="Zhang L."/>
            <person name="Zhang J."/>
            <person name="Zhu Y."/>
            <person name="Muzny D.M."/>
            <person name="Weinstock G."/>
            <person name="Gibbs R.A."/>
        </authorList>
    </citation>
    <scope>NUCLEOTIDE SEQUENCE [LARGE SCALE GENOMIC DNA]</scope>
    <source>
        <strain evidence="3">LSR1</strain>
    </source>
</reference>
<keyword evidence="3" id="KW-1185">Reference proteome</keyword>
<dbReference type="RefSeq" id="XP_029343164.1">
    <property type="nucleotide sequence ID" value="XM_029487304.1"/>
</dbReference>
<feature type="compositionally biased region" description="Low complexity" evidence="1">
    <location>
        <begin position="91"/>
        <end position="102"/>
    </location>
</feature>
<protein>
    <submittedName>
        <fullName evidence="2">Uncharacterized protein</fullName>
    </submittedName>
</protein>
<sequence>MLLSVSRELHKNSYENLKKKILETEIRPSSLRRVIYGMYNMHSALVAKNYSTALDFCKAILSFEQTNETMMTFHELLTKKINMMDEESDSTDSSRSKSSLSESDNDLI</sequence>
<evidence type="ECO:0000313" key="3">
    <source>
        <dbReference type="Proteomes" id="UP000007819"/>
    </source>
</evidence>
<dbReference type="OrthoDB" id="9950633at2759"/>
<feature type="region of interest" description="Disordered" evidence="1">
    <location>
        <begin position="84"/>
        <end position="108"/>
    </location>
</feature>
<accession>A0A8R2NQ52</accession>
<reference evidence="2" key="2">
    <citation type="submission" date="2022-06" db="UniProtKB">
        <authorList>
            <consortium name="EnsemblMetazoa"/>
        </authorList>
    </citation>
    <scope>IDENTIFICATION</scope>
</reference>
<evidence type="ECO:0000256" key="1">
    <source>
        <dbReference type="SAM" id="MobiDB-lite"/>
    </source>
</evidence>
<organism evidence="2 3">
    <name type="scientific">Acyrthosiphon pisum</name>
    <name type="common">Pea aphid</name>
    <dbReference type="NCBI Taxonomy" id="7029"/>
    <lineage>
        <taxon>Eukaryota</taxon>
        <taxon>Metazoa</taxon>
        <taxon>Ecdysozoa</taxon>
        <taxon>Arthropoda</taxon>
        <taxon>Hexapoda</taxon>
        <taxon>Insecta</taxon>
        <taxon>Pterygota</taxon>
        <taxon>Neoptera</taxon>
        <taxon>Paraneoptera</taxon>
        <taxon>Hemiptera</taxon>
        <taxon>Sternorrhyncha</taxon>
        <taxon>Aphidomorpha</taxon>
        <taxon>Aphidoidea</taxon>
        <taxon>Aphididae</taxon>
        <taxon>Macrosiphini</taxon>
        <taxon>Acyrthosiphon</taxon>
    </lineage>
</organism>
<name>A0A8R2NQ52_ACYPI</name>